<dbReference type="InterPro" id="IPR004358">
    <property type="entry name" value="Sig_transdc_His_kin-like_C"/>
</dbReference>
<evidence type="ECO:0000256" key="7">
    <source>
        <dbReference type="ARBA" id="ARBA00022840"/>
    </source>
</evidence>
<dbReference type="PROSITE" id="PS50109">
    <property type="entry name" value="HIS_KIN"/>
    <property type="match status" value="1"/>
</dbReference>
<comment type="catalytic activity">
    <reaction evidence="1">
        <text>ATP + protein L-histidine = ADP + protein N-phospho-L-histidine.</text>
        <dbReference type="EC" id="2.7.13.3"/>
    </reaction>
</comment>
<name>A0AAN1JCD0_9BURK</name>
<evidence type="ECO:0000313" key="12">
    <source>
        <dbReference type="Proteomes" id="UP000236649"/>
    </source>
</evidence>
<dbReference type="GO" id="GO:0000155">
    <property type="term" value="F:phosphorelay sensor kinase activity"/>
    <property type="evidence" value="ECO:0007669"/>
    <property type="project" value="InterPro"/>
</dbReference>
<evidence type="ECO:0000256" key="3">
    <source>
        <dbReference type="ARBA" id="ARBA00022553"/>
    </source>
</evidence>
<dbReference type="InterPro" id="IPR036890">
    <property type="entry name" value="HATPase_C_sf"/>
</dbReference>
<dbReference type="InterPro" id="IPR035965">
    <property type="entry name" value="PAS-like_dom_sf"/>
</dbReference>
<dbReference type="GO" id="GO:0005524">
    <property type="term" value="F:ATP binding"/>
    <property type="evidence" value="ECO:0007669"/>
    <property type="project" value="UniProtKB-KW"/>
</dbReference>
<dbReference type="PANTHER" id="PTHR43065:SF10">
    <property type="entry name" value="PEROXIDE STRESS-ACTIVATED HISTIDINE KINASE MAK3"/>
    <property type="match status" value="1"/>
</dbReference>
<dbReference type="Gene3D" id="3.30.450.20">
    <property type="entry name" value="PAS domain"/>
    <property type="match status" value="1"/>
</dbReference>
<accession>A0AAN1JCD0</accession>
<evidence type="ECO:0000256" key="6">
    <source>
        <dbReference type="ARBA" id="ARBA00022777"/>
    </source>
</evidence>
<reference evidence="11 12" key="1">
    <citation type="submission" date="2018-01" db="EMBL/GenBank/DDBJ databases">
        <title>Species boundaries and ecological features among Paraburkholderia terrae DSMZ17804T, P. hospita DSMZ17164T and P. caribensis DSMZ13236T.</title>
        <authorList>
            <person name="Pratama A.A."/>
        </authorList>
    </citation>
    <scope>NUCLEOTIDE SEQUENCE [LARGE SCALE GENOMIC DNA]</scope>
    <source>
        <strain evidence="11 12">DSM 17164</strain>
    </source>
</reference>
<gene>
    <name evidence="11" type="ORF">C2L64_23215</name>
</gene>
<dbReference type="SUPFAM" id="SSF47384">
    <property type="entry name" value="Homodimeric domain of signal transducing histidine kinase"/>
    <property type="match status" value="1"/>
</dbReference>
<evidence type="ECO:0000256" key="5">
    <source>
        <dbReference type="ARBA" id="ARBA00022741"/>
    </source>
</evidence>
<feature type="region of interest" description="Disordered" evidence="9">
    <location>
        <begin position="1"/>
        <end position="27"/>
    </location>
</feature>
<dbReference type="Gene3D" id="3.30.565.10">
    <property type="entry name" value="Histidine kinase-like ATPase, C-terminal domain"/>
    <property type="match status" value="1"/>
</dbReference>
<dbReference type="EMBL" id="CP026106">
    <property type="protein sequence ID" value="AUT71217.1"/>
    <property type="molecule type" value="Genomic_DNA"/>
</dbReference>
<evidence type="ECO:0000256" key="9">
    <source>
        <dbReference type="SAM" id="MobiDB-lite"/>
    </source>
</evidence>
<protein>
    <recommendedName>
        <fullName evidence="2">histidine kinase</fullName>
        <ecNumber evidence="2">2.7.13.3</ecNumber>
    </recommendedName>
</protein>
<keyword evidence="7" id="KW-0067">ATP-binding</keyword>
<dbReference type="Pfam" id="PF02518">
    <property type="entry name" value="HATPase_c"/>
    <property type="match status" value="1"/>
</dbReference>
<sequence>MEPAVSDVQPRPANANSEASGNGASDDLFRNAPIPILVEDWSGIQQRLSSLKKAGVVDLDGYFEENPGLIDELRDLHGFVDANDATLALFDAASKEVFFAHARKLLPADRFSNSQVLRAMFDGLASCQGERTLTSLAGRKVPIVWRCALPDDAERYGRLHFYAFDVTEHKENTRRLEALRAEMAHTARVSMAGQLVASITHEIGQPLAAIRTGIDAAIRWLSRSQPNVDEALATLLNATRWADDTSEICRRLRSFLGGAPIEAQSLDCDEVVDSVLTLVSSEANANNILLHKNVERGATAFADRIHVQQILTNLVINSIHAILAANGDEAGSVEIRAMAFSMTHTVFEVVDSGGGIKAANPDDVFQPFLSTKREGMGLGLALCKSIVESHGGKIWVASTGATGTSISFTLLRSDHSAANTDRIRYSNPA</sequence>
<dbReference type="InterPro" id="IPR003594">
    <property type="entry name" value="HATPase_dom"/>
</dbReference>
<dbReference type="PRINTS" id="PR00344">
    <property type="entry name" value="BCTRLSENSOR"/>
</dbReference>
<keyword evidence="5" id="KW-0547">Nucleotide-binding</keyword>
<proteinExistence type="predicted"/>
<keyword evidence="8" id="KW-0902">Two-component regulatory system</keyword>
<dbReference type="SMART" id="SM00387">
    <property type="entry name" value="HATPase_c"/>
    <property type="match status" value="1"/>
</dbReference>
<evidence type="ECO:0000256" key="8">
    <source>
        <dbReference type="ARBA" id="ARBA00023012"/>
    </source>
</evidence>
<organism evidence="11 12">
    <name type="scientific">Paraburkholderia hospita</name>
    <dbReference type="NCBI Taxonomy" id="169430"/>
    <lineage>
        <taxon>Bacteria</taxon>
        <taxon>Pseudomonadati</taxon>
        <taxon>Pseudomonadota</taxon>
        <taxon>Betaproteobacteria</taxon>
        <taxon>Burkholderiales</taxon>
        <taxon>Burkholderiaceae</taxon>
        <taxon>Paraburkholderia</taxon>
    </lineage>
</organism>
<dbReference type="SUPFAM" id="SSF55874">
    <property type="entry name" value="ATPase domain of HSP90 chaperone/DNA topoisomerase II/histidine kinase"/>
    <property type="match status" value="1"/>
</dbReference>
<evidence type="ECO:0000256" key="4">
    <source>
        <dbReference type="ARBA" id="ARBA00022679"/>
    </source>
</evidence>
<evidence type="ECO:0000256" key="1">
    <source>
        <dbReference type="ARBA" id="ARBA00000085"/>
    </source>
</evidence>
<keyword evidence="6 11" id="KW-0418">Kinase</keyword>
<evidence type="ECO:0000256" key="2">
    <source>
        <dbReference type="ARBA" id="ARBA00012438"/>
    </source>
</evidence>
<keyword evidence="3" id="KW-0597">Phosphoprotein</keyword>
<feature type="domain" description="Histidine kinase" evidence="10">
    <location>
        <begin position="198"/>
        <end position="414"/>
    </location>
</feature>
<dbReference type="InterPro" id="IPR005467">
    <property type="entry name" value="His_kinase_dom"/>
</dbReference>
<dbReference type="Proteomes" id="UP000236649">
    <property type="component" value="Chromosome 2"/>
</dbReference>
<dbReference type="PANTHER" id="PTHR43065">
    <property type="entry name" value="SENSOR HISTIDINE KINASE"/>
    <property type="match status" value="1"/>
</dbReference>
<keyword evidence="4" id="KW-0808">Transferase</keyword>
<dbReference type="EC" id="2.7.13.3" evidence="2"/>
<feature type="compositionally biased region" description="Low complexity" evidence="9">
    <location>
        <begin position="13"/>
        <end position="25"/>
    </location>
</feature>
<dbReference type="AlphaFoldDB" id="A0AAN1JCD0"/>
<dbReference type="Gene3D" id="1.10.287.130">
    <property type="match status" value="1"/>
</dbReference>
<dbReference type="RefSeq" id="WP_090838512.1">
    <property type="nucleotide sequence ID" value="NZ_CADFGJ010000044.1"/>
</dbReference>
<dbReference type="CDD" id="cd00082">
    <property type="entry name" value="HisKA"/>
    <property type="match status" value="1"/>
</dbReference>
<evidence type="ECO:0000313" key="11">
    <source>
        <dbReference type="EMBL" id="AUT71217.1"/>
    </source>
</evidence>
<dbReference type="SUPFAM" id="SSF55785">
    <property type="entry name" value="PYP-like sensor domain (PAS domain)"/>
    <property type="match status" value="1"/>
</dbReference>
<dbReference type="InterPro" id="IPR003661">
    <property type="entry name" value="HisK_dim/P_dom"/>
</dbReference>
<dbReference type="InterPro" id="IPR036097">
    <property type="entry name" value="HisK_dim/P_sf"/>
</dbReference>
<dbReference type="KEGG" id="phs:C2L64_23215"/>
<dbReference type="GeneID" id="55531229"/>
<evidence type="ECO:0000259" key="10">
    <source>
        <dbReference type="PROSITE" id="PS50109"/>
    </source>
</evidence>